<evidence type="ECO:0000256" key="4">
    <source>
        <dbReference type="ARBA" id="ARBA00023125"/>
    </source>
</evidence>
<dbReference type="Gene3D" id="6.10.250.690">
    <property type="match status" value="1"/>
</dbReference>
<organism evidence="10 11">
    <name type="scientific">Prosthecobacter fusiformis</name>
    <dbReference type="NCBI Taxonomy" id="48464"/>
    <lineage>
        <taxon>Bacteria</taxon>
        <taxon>Pseudomonadati</taxon>
        <taxon>Verrucomicrobiota</taxon>
        <taxon>Verrucomicrobiia</taxon>
        <taxon>Verrucomicrobiales</taxon>
        <taxon>Verrucomicrobiaceae</taxon>
        <taxon>Prosthecobacter</taxon>
    </lineage>
</organism>
<dbReference type="PROSITE" id="PS51755">
    <property type="entry name" value="OMPR_PHOB"/>
    <property type="match status" value="1"/>
</dbReference>
<dbReference type="InterPro" id="IPR011006">
    <property type="entry name" value="CheY-like_superfamily"/>
</dbReference>
<gene>
    <name evidence="10" type="ORF">EI77_03264</name>
</gene>
<dbReference type="InterPro" id="IPR001867">
    <property type="entry name" value="OmpR/PhoB-type_DNA-bd"/>
</dbReference>
<dbReference type="GO" id="GO:0006355">
    <property type="term" value="P:regulation of DNA-templated transcription"/>
    <property type="evidence" value="ECO:0007669"/>
    <property type="project" value="InterPro"/>
</dbReference>
<keyword evidence="3" id="KW-0805">Transcription regulation</keyword>
<dbReference type="Pfam" id="PF00072">
    <property type="entry name" value="Response_reg"/>
    <property type="match status" value="1"/>
</dbReference>
<dbReference type="Proteomes" id="UP000295662">
    <property type="component" value="Unassembled WGS sequence"/>
</dbReference>
<dbReference type="InterPro" id="IPR001789">
    <property type="entry name" value="Sig_transdc_resp-reg_receiver"/>
</dbReference>
<dbReference type="CDD" id="cd00383">
    <property type="entry name" value="trans_reg_C"/>
    <property type="match status" value="1"/>
</dbReference>
<dbReference type="GO" id="GO:0032993">
    <property type="term" value="C:protein-DNA complex"/>
    <property type="evidence" value="ECO:0007669"/>
    <property type="project" value="TreeGrafter"/>
</dbReference>
<evidence type="ECO:0000313" key="11">
    <source>
        <dbReference type="Proteomes" id="UP000295662"/>
    </source>
</evidence>
<evidence type="ECO:0000256" key="1">
    <source>
        <dbReference type="ARBA" id="ARBA00022553"/>
    </source>
</evidence>
<evidence type="ECO:0000259" key="8">
    <source>
        <dbReference type="PROSITE" id="PS50110"/>
    </source>
</evidence>
<keyword evidence="11" id="KW-1185">Reference proteome</keyword>
<name>A0A4R7RUN0_9BACT</name>
<keyword evidence="5" id="KW-0804">Transcription</keyword>
<feature type="domain" description="Response regulatory" evidence="8">
    <location>
        <begin position="74"/>
        <end position="188"/>
    </location>
</feature>
<evidence type="ECO:0000313" key="10">
    <source>
        <dbReference type="EMBL" id="TDU68147.1"/>
    </source>
</evidence>
<evidence type="ECO:0000259" key="9">
    <source>
        <dbReference type="PROSITE" id="PS51755"/>
    </source>
</evidence>
<dbReference type="InterPro" id="IPR039420">
    <property type="entry name" value="WalR-like"/>
</dbReference>
<dbReference type="PANTHER" id="PTHR48111:SF1">
    <property type="entry name" value="TWO-COMPONENT RESPONSE REGULATOR ORR33"/>
    <property type="match status" value="1"/>
</dbReference>
<keyword evidence="4 7" id="KW-0238">DNA-binding</keyword>
<proteinExistence type="predicted"/>
<dbReference type="PROSITE" id="PS50110">
    <property type="entry name" value="RESPONSE_REGULATORY"/>
    <property type="match status" value="1"/>
</dbReference>
<dbReference type="EMBL" id="SOCA01000006">
    <property type="protein sequence ID" value="TDU68147.1"/>
    <property type="molecule type" value="Genomic_DNA"/>
</dbReference>
<keyword evidence="1 6" id="KW-0597">Phosphoprotein</keyword>
<feature type="DNA-binding region" description="OmpR/PhoB-type" evidence="7">
    <location>
        <begin position="196"/>
        <end position="294"/>
    </location>
</feature>
<dbReference type="SMART" id="SM00862">
    <property type="entry name" value="Trans_reg_C"/>
    <property type="match status" value="1"/>
</dbReference>
<dbReference type="CDD" id="cd17624">
    <property type="entry name" value="REC_OmpR_PmrA-like"/>
    <property type="match status" value="1"/>
</dbReference>
<evidence type="ECO:0000256" key="5">
    <source>
        <dbReference type="ARBA" id="ARBA00023163"/>
    </source>
</evidence>
<keyword evidence="2" id="KW-0902">Two-component regulatory system</keyword>
<sequence length="296" mass="34155">MEVKRISNWMLDLKIAWEFTQRSCDSRTITYYLVFFHKVTLPFGNDESKTDVNLWNSHWQPLMAFVYLCSHFMNLLLVEDDPELGRQVAGWMHDAGHALKWEKTAAAALEVIRKQECDAVILDVGLPDMNGFSLMEKLRREGVRTPVLFLTARAEVSDRVRGFSAGGDDYLTKPFAFEELLARLEALHRRSTNHVPTHRNLGKCRLDLMKRRVSCGGESVELQPREWCLLEVLMSHEGRVLPKKFLLEQVWDIHFDPGTNVVDAMVCRLRRKLEMPGCDVMIETIRGKGYVFKTLA</sequence>
<evidence type="ECO:0000256" key="6">
    <source>
        <dbReference type="PROSITE-ProRule" id="PRU00169"/>
    </source>
</evidence>
<protein>
    <submittedName>
        <fullName evidence="10">DNA-binding response OmpR family regulator</fullName>
    </submittedName>
</protein>
<dbReference type="GO" id="GO:0000156">
    <property type="term" value="F:phosphorelay response regulator activity"/>
    <property type="evidence" value="ECO:0007669"/>
    <property type="project" value="TreeGrafter"/>
</dbReference>
<evidence type="ECO:0000256" key="3">
    <source>
        <dbReference type="ARBA" id="ARBA00023015"/>
    </source>
</evidence>
<feature type="domain" description="OmpR/PhoB-type" evidence="9">
    <location>
        <begin position="196"/>
        <end position="294"/>
    </location>
</feature>
<dbReference type="SMART" id="SM00448">
    <property type="entry name" value="REC"/>
    <property type="match status" value="1"/>
</dbReference>
<dbReference type="PANTHER" id="PTHR48111">
    <property type="entry name" value="REGULATOR OF RPOS"/>
    <property type="match status" value="1"/>
</dbReference>
<dbReference type="Pfam" id="PF00486">
    <property type="entry name" value="Trans_reg_C"/>
    <property type="match status" value="1"/>
</dbReference>
<dbReference type="InterPro" id="IPR036388">
    <property type="entry name" value="WH-like_DNA-bd_sf"/>
</dbReference>
<dbReference type="AlphaFoldDB" id="A0A4R7RUN0"/>
<evidence type="ECO:0000256" key="2">
    <source>
        <dbReference type="ARBA" id="ARBA00023012"/>
    </source>
</evidence>
<dbReference type="SUPFAM" id="SSF52172">
    <property type="entry name" value="CheY-like"/>
    <property type="match status" value="1"/>
</dbReference>
<dbReference type="GO" id="GO:0005829">
    <property type="term" value="C:cytosol"/>
    <property type="evidence" value="ECO:0007669"/>
    <property type="project" value="TreeGrafter"/>
</dbReference>
<dbReference type="Gene3D" id="3.40.50.2300">
    <property type="match status" value="1"/>
</dbReference>
<dbReference type="Gene3D" id="1.10.10.10">
    <property type="entry name" value="Winged helix-like DNA-binding domain superfamily/Winged helix DNA-binding domain"/>
    <property type="match status" value="1"/>
</dbReference>
<reference evidence="10 11" key="1">
    <citation type="submission" date="2019-03" db="EMBL/GenBank/DDBJ databases">
        <title>Genomic Encyclopedia of Archaeal and Bacterial Type Strains, Phase II (KMG-II): from individual species to whole genera.</title>
        <authorList>
            <person name="Goeker M."/>
        </authorList>
    </citation>
    <scope>NUCLEOTIDE SEQUENCE [LARGE SCALE GENOMIC DNA]</scope>
    <source>
        <strain evidence="10 11">ATCC 25309</strain>
    </source>
</reference>
<dbReference type="OrthoDB" id="9790454at2"/>
<accession>A0A4R7RUN0</accession>
<comment type="caution">
    <text evidence="10">The sequence shown here is derived from an EMBL/GenBank/DDBJ whole genome shotgun (WGS) entry which is preliminary data.</text>
</comment>
<feature type="modified residue" description="4-aspartylphosphate" evidence="6">
    <location>
        <position position="123"/>
    </location>
</feature>
<evidence type="ECO:0000256" key="7">
    <source>
        <dbReference type="PROSITE-ProRule" id="PRU01091"/>
    </source>
</evidence>
<dbReference type="GO" id="GO:0000976">
    <property type="term" value="F:transcription cis-regulatory region binding"/>
    <property type="evidence" value="ECO:0007669"/>
    <property type="project" value="TreeGrafter"/>
</dbReference>